<name>A0A2M7QCS0_9BACT</name>
<proteinExistence type="predicted"/>
<dbReference type="AlphaFoldDB" id="A0A2M7QCS0"/>
<dbReference type="InterPro" id="IPR023198">
    <property type="entry name" value="PGP-like_dom2"/>
</dbReference>
<dbReference type="PANTHER" id="PTHR43611:SF3">
    <property type="entry name" value="FLAVIN MONONUCLEOTIDE HYDROLASE 1, CHLOROPLATIC"/>
    <property type="match status" value="1"/>
</dbReference>
<organism evidence="1 2">
    <name type="scientific">Candidatus Roizmanbacteria bacterium CG_4_10_14_0_8_um_filter_39_9</name>
    <dbReference type="NCBI Taxonomy" id="1974829"/>
    <lineage>
        <taxon>Bacteria</taxon>
        <taxon>Candidatus Roizmaniibacteriota</taxon>
    </lineage>
</organism>
<dbReference type="Pfam" id="PF00702">
    <property type="entry name" value="Hydrolase"/>
    <property type="match status" value="1"/>
</dbReference>
<accession>A0A2M7QCS0</accession>
<dbReference type="InterPro" id="IPR023214">
    <property type="entry name" value="HAD_sf"/>
</dbReference>
<evidence type="ECO:0000313" key="1">
    <source>
        <dbReference type="EMBL" id="PIY69014.1"/>
    </source>
</evidence>
<dbReference type="PANTHER" id="PTHR43611">
    <property type="entry name" value="ALPHA-D-GLUCOSE 1-PHOSPHATE PHOSPHATASE"/>
    <property type="match status" value="1"/>
</dbReference>
<dbReference type="InterPro" id="IPR006439">
    <property type="entry name" value="HAD-SF_hydro_IA"/>
</dbReference>
<comment type="caution">
    <text evidence="1">The sequence shown here is derived from an EMBL/GenBank/DDBJ whole genome shotgun (WGS) entry which is preliminary data.</text>
</comment>
<dbReference type="SUPFAM" id="SSF56784">
    <property type="entry name" value="HAD-like"/>
    <property type="match status" value="1"/>
</dbReference>
<dbReference type="Proteomes" id="UP000230108">
    <property type="component" value="Unassembled WGS sequence"/>
</dbReference>
<evidence type="ECO:0008006" key="3">
    <source>
        <dbReference type="Google" id="ProtNLM"/>
    </source>
</evidence>
<dbReference type="EMBL" id="PFLF01000058">
    <property type="protein sequence ID" value="PIY69014.1"/>
    <property type="molecule type" value="Genomic_DNA"/>
</dbReference>
<sequence length="202" mass="23449">MIKHIIFDLGNVLLDQKTVSADVYFASVLGISEMDSKTFYETYHGDAVKGSVSFVDLVSLYKENFKCDLSKEEIYTRYKQLYIHDVKSVNIALIELIKRLKINYSIYMMTNTLQPHFDHWKTLDINHYFNRLFRSDADHFIKPEKESYLYVVNKIGAKAEECIFVDDLAINVRGAKDAGLQGIVYQNNNLLKRDLLKFGVKI</sequence>
<evidence type="ECO:0000313" key="2">
    <source>
        <dbReference type="Proteomes" id="UP000230108"/>
    </source>
</evidence>
<dbReference type="SFLD" id="SFLDS00003">
    <property type="entry name" value="Haloacid_Dehalogenase"/>
    <property type="match status" value="1"/>
</dbReference>
<dbReference type="InterPro" id="IPR036412">
    <property type="entry name" value="HAD-like_sf"/>
</dbReference>
<reference evidence="2" key="1">
    <citation type="submission" date="2017-09" db="EMBL/GenBank/DDBJ databases">
        <title>Depth-based differentiation of microbial function through sediment-hosted aquifers and enrichment of novel symbionts in the deep terrestrial subsurface.</title>
        <authorList>
            <person name="Probst A.J."/>
            <person name="Ladd B."/>
            <person name="Jarett J.K."/>
            <person name="Geller-Mcgrath D.E."/>
            <person name="Sieber C.M.K."/>
            <person name="Emerson J.B."/>
            <person name="Anantharaman K."/>
            <person name="Thomas B.C."/>
            <person name="Malmstrom R."/>
            <person name="Stieglmeier M."/>
            <person name="Klingl A."/>
            <person name="Woyke T."/>
            <person name="Ryan C.M."/>
            <person name="Banfield J.F."/>
        </authorList>
    </citation>
    <scope>NUCLEOTIDE SEQUENCE [LARGE SCALE GENOMIC DNA]</scope>
</reference>
<dbReference type="Gene3D" id="3.40.50.1000">
    <property type="entry name" value="HAD superfamily/HAD-like"/>
    <property type="match status" value="1"/>
</dbReference>
<dbReference type="NCBIfam" id="TIGR01509">
    <property type="entry name" value="HAD-SF-IA-v3"/>
    <property type="match status" value="1"/>
</dbReference>
<dbReference type="Gene3D" id="1.10.150.240">
    <property type="entry name" value="Putative phosphatase, domain 2"/>
    <property type="match status" value="1"/>
</dbReference>
<gene>
    <name evidence="1" type="ORF">COY90_02885</name>
</gene>
<protein>
    <recommendedName>
        <fullName evidence="3">HAD family phosphatase</fullName>
    </recommendedName>
</protein>
<dbReference type="SFLD" id="SFLDG01129">
    <property type="entry name" value="C1.5:_HAD__Beta-PGM__Phosphata"/>
    <property type="match status" value="1"/>
</dbReference>